<keyword evidence="5 21" id="KW-0813">Transport</keyword>
<feature type="binding site" description="axial binding residue" evidence="22">
    <location>
        <position position="225"/>
    </location>
    <ligand>
        <name>heme c</name>
        <dbReference type="ChEBI" id="CHEBI:61717"/>
        <label>2</label>
    </ligand>
    <ligandPart>
        <name>Fe</name>
        <dbReference type="ChEBI" id="CHEBI:18248"/>
    </ligandPart>
</feature>
<evidence type="ECO:0000256" key="17">
    <source>
        <dbReference type="ARBA" id="ARBA00023004"/>
    </source>
</evidence>
<dbReference type="InterPro" id="IPR050597">
    <property type="entry name" value="Cytochrome_c_Oxidase_Subunit"/>
</dbReference>
<organism evidence="26 27">
    <name type="scientific">Rhizobium subbaraonis</name>
    <dbReference type="NCBI Taxonomy" id="908946"/>
    <lineage>
        <taxon>Bacteria</taxon>
        <taxon>Pseudomonadati</taxon>
        <taxon>Pseudomonadota</taxon>
        <taxon>Alphaproteobacteria</taxon>
        <taxon>Hyphomicrobiales</taxon>
        <taxon>Rhizobiaceae</taxon>
        <taxon>Rhizobium/Agrobacterium group</taxon>
        <taxon>Rhizobium</taxon>
    </lineage>
</organism>
<keyword evidence="27" id="KW-1185">Reference proteome</keyword>
<feature type="binding site" description="covalent" evidence="23">
    <location>
        <position position="221"/>
    </location>
    <ligand>
        <name>heme c</name>
        <dbReference type="ChEBI" id="CHEBI:61717"/>
        <label>2</label>
    </ligand>
</feature>
<evidence type="ECO:0000256" key="3">
    <source>
        <dbReference type="ARBA" id="ARBA00006113"/>
    </source>
</evidence>
<dbReference type="AlphaFoldDB" id="A0A285UNK6"/>
<sequence>MSVGERDPVTGHMTTGHEWNGIKELHTPVPKPVWFFLIAFTLFGVIWVLLMPSFPYGTGYFKGWLGVDQKQTVAERLQEGSADRAAWVARIDSEDFATILKDGELMPIVRETGHTLFGDNCAACHGIGGTGNSGYPNLGSAPMLWGDDPQTIAQTIAVGINGADPQTRVSQMLAFGRDQMLERPAILQLVTYVRSLSGLEEKTAENAAAIDAGRELFAQNCVSCHGEDAKGLKDVGAPDLTDRFWIYGSGREAVYQSIYGGRQGHMPSWGLRLSPLDIKILTLYIIDLREQQRATGGSGT</sequence>
<feature type="domain" description="Cytochrome c" evidence="25">
    <location>
        <begin position="108"/>
        <end position="197"/>
    </location>
</feature>
<comment type="subunit">
    <text evidence="4">Component of the cbb3-type cytochrome c oxidase at least composed of FixN, FixO, FixQ and FixP.</text>
</comment>
<feature type="binding site" description="axial binding residue" evidence="22">
    <location>
        <position position="172"/>
    </location>
    <ligand>
        <name>heme c</name>
        <dbReference type="ChEBI" id="CHEBI:61717"/>
        <label>2</label>
    </ligand>
    <ligandPart>
        <name>Fe</name>
        <dbReference type="ChEBI" id="CHEBI:18248"/>
    </ligandPart>
</feature>
<dbReference type="OrthoDB" id="9811281at2"/>
<comment type="similarity">
    <text evidence="3 21">Belongs to the CcoP / FixP family.</text>
</comment>
<evidence type="ECO:0000259" key="25">
    <source>
        <dbReference type="PROSITE" id="PS51007"/>
    </source>
</evidence>
<keyword evidence="12" id="KW-0677">Repeat</keyword>
<keyword evidence="10 24" id="KW-0812">Transmembrane</keyword>
<dbReference type="UniPathway" id="UPA00705"/>
<evidence type="ECO:0000256" key="8">
    <source>
        <dbReference type="ARBA" id="ARBA00022617"/>
    </source>
</evidence>
<keyword evidence="7 21" id="KW-0997">Cell inner membrane</keyword>
<keyword evidence="18 21" id="KW-0406">Ion transport</keyword>
<dbReference type="PANTHER" id="PTHR33751">
    <property type="entry name" value="CBB3-TYPE CYTOCHROME C OXIDASE SUBUNIT FIXP"/>
    <property type="match status" value="1"/>
</dbReference>
<evidence type="ECO:0000256" key="21">
    <source>
        <dbReference type="PIRNR" id="PIRNR000006"/>
    </source>
</evidence>
<evidence type="ECO:0000256" key="19">
    <source>
        <dbReference type="ARBA" id="ARBA00023136"/>
    </source>
</evidence>
<evidence type="ECO:0000256" key="7">
    <source>
        <dbReference type="ARBA" id="ARBA00022519"/>
    </source>
</evidence>
<evidence type="ECO:0000256" key="4">
    <source>
        <dbReference type="ARBA" id="ARBA00011203"/>
    </source>
</evidence>
<evidence type="ECO:0000256" key="10">
    <source>
        <dbReference type="ARBA" id="ARBA00022692"/>
    </source>
</evidence>
<keyword evidence="19 21" id="KW-0472">Membrane</keyword>
<keyword evidence="17 21" id="KW-0408">Iron</keyword>
<dbReference type="NCBIfam" id="TIGR00782">
    <property type="entry name" value="ccoP"/>
    <property type="match status" value="1"/>
</dbReference>
<dbReference type="InterPro" id="IPR032858">
    <property type="entry name" value="CcoP_N"/>
</dbReference>
<evidence type="ECO:0000256" key="18">
    <source>
        <dbReference type="ARBA" id="ARBA00023065"/>
    </source>
</evidence>
<name>A0A285UNK6_9HYPH</name>
<dbReference type="InterPro" id="IPR008168">
    <property type="entry name" value="Cyt_C_IC"/>
</dbReference>
<evidence type="ECO:0000256" key="14">
    <source>
        <dbReference type="ARBA" id="ARBA00022982"/>
    </source>
</evidence>
<feature type="binding site" description="covalent" evidence="23">
    <location>
        <position position="124"/>
    </location>
    <ligand>
        <name>heme c</name>
        <dbReference type="ChEBI" id="CHEBI:61717"/>
        <label>1</label>
    </ligand>
</feature>
<evidence type="ECO:0000256" key="13">
    <source>
        <dbReference type="ARBA" id="ARBA00022781"/>
    </source>
</evidence>
<feature type="binding site" description="axial binding residue" evidence="22">
    <location>
        <position position="125"/>
    </location>
    <ligand>
        <name>heme c</name>
        <dbReference type="ChEBI" id="CHEBI:61717"/>
        <label>1</label>
    </ligand>
    <ligandPart>
        <name>Fe</name>
        <dbReference type="ChEBI" id="CHEBI:18248"/>
    </ligandPart>
</feature>
<dbReference type="GO" id="GO:0005506">
    <property type="term" value="F:iron ion binding"/>
    <property type="evidence" value="ECO:0007669"/>
    <property type="project" value="InterPro"/>
</dbReference>
<keyword evidence="9 21" id="KW-0679">Respiratory chain</keyword>
<keyword evidence="11 21" id="KW-0479">Metal-binding</keyword>
<evidence type="ECO:0000313" key="26">
    <source>
        <dbReference type="EMBL" id="SOC42968.1"/>
    </source>
</evidence>
<keyword evidence="8 21" id="KW-0349">Heme</keyword>
<evidence type="ECO:0000256" key="5">
    <source>
        <dbReference type="ARBA" id="ARBA00022448"/>
    </source>
</evidence>
<dbReference type="Pfam" id="PF13442">
    <property type="entry name" value="Cytochrome_CBB3"/>
    <property type="match status" value="1"/>
</dbReference>
<evidence type="ECO:0000256" key="9">
    <source>
        <dbReference type="ARBA" id="ARBA00022660"/>
    </source>
</evidence>
<evidence type="ECO:0000256" key="6">
    <source>
        <dbReference type="ARBA" id="ARBA00022475"/>
    </source>
</evidence>
<accession>A0A285UNK6</accession>
<comment type="cofactor">
    <cofactor evidence="21 23">
        <name>heme c</name>
        <dbReference type="ChEBI" id="CHEBI:61717"/>
    </cofactor>
    <text evidence="21 23">Binds 2 heme C groups per subunit.</text>
</comment>
<evidence type="ECO:0000256" key="22">
    <source>
        <dbReference type="PIRSR" id="PIRSR000006-1"/>
    </source>
</evidence>
<evidence type="ECO:0000256" key="16">
    <source>
        <dbReference type="ARBA" id="ARBA00023002"/>
    </source>
</evidence>
<dbReference type="Gene3D" id="1.10.760.10">
    <property type="entry name" value="Cytochrome c-like domain"/>
    <property type="match status" value="2"/>
</dbReference>
<dbReference type="InterPro" id="IPR038414">
    <property type="entry name" value="CcoP_N_sf"/>
</dbReference>
<dbReference type="GO" id="GO:1902600">
    <property type="term" value="P:proton transmembrane transport"/>
    <property type="evidence" value="ECO:0007669"/>
    <property type="project" value="UniProtKB-KW"/>
</dbReference>
<evidence type="ECO:0000256" key="24">
    <source>
        <dbReference type="SAM" id="Phobius"/>
    </source>
</evidence>
<dbReference type="PROSITE" id="PS51007">
    <property type="entry name" value="CYTC"/>
    <property type="match status" value="2"/>
</dbReference>
<evidence type="ECO:0000256" key="11">
    <source>
        <dbReference type="ARBA" id="ARBA00022723"/>
    </source>
</evidence>
<dbReference type="Pfam" id="PF00034">
    <property type="entry name" value="Cytochrom_C"/>
    <property type="match status" value="1"/>
</dbReference>
<dbReference type="GO" id="GO:0020037">
    <property type="term" value="F:heme binding"/>
    <property type="evidence" value="ECO:0007669"/>
    <property type="project" value="InterPro"/>
</dbReference>
<keyword evidence="6 21" id="KW-1003">Cell membrane</keyword>
<dbReference type="Gene3D" id="6.10.280.130">
    <property type="match status" value="1"/>
</dbReference>
<feature type="binding site" description="axial binding residue" evidence="22">
    <location>
        <position position="266"/>
    </location>
    <ligand>
        <name>heme c</name>
        <dbReference type="ChEBI" id="CHEBI:61717"/>
        <label>1</label>
    </ligand>
    <ligandPart>
        <name>Fe</name>
        <dbReference type="ChEBI" id="CHEBI:18248"/>
    </ligandPart>
</feature>
<comment type="subcellular location">
    <subcellularLocation>
        <location evidence="1 21">Cell inner membrane</location>
    </subcellularLocation>
</comment>
<keyword evidence="15 24" id="KW-1133">Transmembrane helix</keyword>
<comment type="function">
    <text evidence="20">C-type cytochrome. Part of the cbb3-type cytochrome c oxidase complex. FixP subunit is required for transferring electrons from donor cytochrome c via its heme groups to FixO subunit. From there, electrons are shuttled to the catalytic binuclear center of FixN subunit where oxygen reduction takes place. The complex also functions as a proton pump.</text>
</comment>
<dbReference type="GO" id="GO:0006119">
    <property type="term" value="P:oxidative phosphorylation"/>
    <property type="evidence" value="ECO:0007669"/>
    <property type="project" value="UniProtKB-UniPathway"/>
</dbReference>
<dbReference type="InterPro" id="IPR004678">
    <property type="entry name" value="Cyt_c_oxidase_cbb3_su3"/>
</dbReference>
<proteinExistence type="inferred from homology"/>
<dbReference type="Pfam" id="PF14715">
    <property type="entry name" value="FixP_N"/>
    <property type="match status" value="1"/>
</dbReference>
<dbReference type="EMBL" id="OBQD01000010">
    <property type="protein sequence ID" value="SOC42968.1"/>
    <property type="molecule type" value="Genomic_DNA"/>
</dbReference>
<evidence type="ECO:0000256" key="2">
    <source>
        <dbReference type="ARBA" id="ARBA00004673"/>
    </source>
</evidence>
<evidence type="ECO:0000256" key="12">
    <source>
        <dbReference type="ARBA" id="ARBA00022737"/>
    </source>
</evidence>
<feature type="transmembrane region" description="Helical" evidence="24">
    <location>
        <begin position="33"/>
        <end position="52"/>
    </location>
</feature>
<keyword evidence="14 21" id="KW-0249">Electron transport</keyword>
<dbReference type="GO" id="GO:0005886">
    <property type="term" value="C:plasma membrane"/>
    <property type="evidence" value="ECO:0007669"/>
    <property type="project" value="UniProtKB-SubCell"/>
</dbReference>
<dbReference type="GO" id="GO:0016491">
    <property type="term" value="F:oxidoreductase activity"/>
    <property type="evidence" value="ECO:0007669"/>
    <property type="project" value="UniProtKB-KW"/>
</dbReference>
<gene>
    <name evidence="26" type="ORF">SAMN05892877_110229</name>
</gene>
<dbReference type="PANTHER" id="PTHR33751:SF1">
    <property type="entry name" value="CBB3-TYPE CYTOCHROME C OXIDASE SUBUNIT FIXP"/>
    <property type="match status" value="1"/>
</dbReference>
<keyword evidence="16 21" id="KW-0560">Oxidoreductase</keyword>
<comment type="pathway">
    <text evidence="2 21">Energy metabolism; oxidative phosphorylation.</text>
</comment>
<dbReference type="RefSeq" id="WP_097141076.1">
    <property type="nucleotide sequence ID" value="NZ_OBQD01000010.1"/>
</dbReference>
<dbReference type="PRINTS" id="PR00605">
    <property type="entry name" value="CYTCHROMECIC"/>
</dbReference>
<reference evidence="26 27" key="1">
    <citation type="submission" date="2017-08" db="EMBL/GenBank/DDBJ databases">
        <authorList>
            <person name="de Groot N.N."/>
        </authorList>
    </citation>
    <scope>NUCLEOTIDE SEQUENCE [LARGE SCALE GENOMIC DNA]</scope>
    <source>
        <strain evidence="26 27">JC85</strain>
    </source>
</reference>
<feature type="binding site" description="covalent" evidence="23">
    <location>
        <position position="121"/>
    </location>
    <ligand>
        <name>heme c</name>
        <dbReference type="ChEBI" id="CHEBI:61717"/>
        <label>1</label>
    </ligand>
</feature>
<dbReference type="SUPFAM" id="SSF46626">
    <property type="entry name" value="Cytochrome c"/>
    <property type="match status" value="2"/>
</dbReference>
<evidence type="ECO:0000256" key="1">
    <source>
        <dbReference type="ARBA" id="ARBA00004533"/>
    </source>
</evidence>
<dbReference type="InterPro" id="IPR036909">
    <property type="entry name" value="Cyt_c-like_dom_sf"/>
</dbReference>
<feature type="binding site" description="covalent" evidence="23">
    <location>
        <position position="224"/>
    </location>
    <ligand>
        <name>heme c</name>
        <dbReference type="ChEBI" id="CHEBI:61717"/>
        <label>2</label>
    </ligand>
</feature>
<dbReference type="Proteomes" id="UP000219167">
    <property type="component" value="Unassembled WGS sequence"/>
</dbReference>
<dbReference type="InterPro" id="IPR009056">
    <property type="entry name" value="Cyt_c-like_dom"/>
</dbReference>
<feature type="domain" description="Cytochrome c" evidence="25">
    <location>
        <begin position="208"/>
        <end position="289"/>
    </location>
</feature>
<evidence type="ECO:0000313" key="27">
    <source>
        <dbReference type="Proteomes" id="UP000219167"/>
    </source>
</evidence>
<evidence type="ECO:0000256" key="23">
    <source>
        <dbReference type="PIRSR" id="PIRSR000006-2"/>
    </source>
</evidence>
<protein>
    <recommendedName>
        <fullName evidence="21">Cbb3-type cytochrome c oxidase subunit</fullName>
    </recommendedName>
</protein>
<keyword evidence="13 21" id="KW-0375">Hydrogen ion transport</keyword>
<dbReference type="PIRSF" id="PIRSF000006">
    <property type="entry name" value="Cbb3-Cox_fixP"/>
    <property type="match status" value="1"/>
</dbReference>
<evidence type="ECO:0000256" key="15">
    <source>
        <dbReference type="ARBA" id="ARBA00022989"/>
    </source>
</evidence>
<dbReference type="GO" id="GO:0009055">
    <property type="term" value="F:electron transfer activity"/>
    <property type="evidence" value="ECO:0007669"/>
    <property type="project" value="InterPro"/>
</dbReference>
<evidence type="ECO:0000256" key="20">
    <source>
        <dbReference type="ARBA" id="ARBA00025525"/>
    </source>
</evidence>